<accession>A0A1D6JMT1</accession>
<dbReference type="AlphaFoldDB" id="A0A1D6JMT1"/>
<feature type="non-terminal residue" evidence="1">
    <location>
        <position position="65"/>
    </location>
</feature>
<keyword evidence="1" id="KW-0548">Nucleotidyltransferase</keyword>
<name>A0A1D6JMT1_MAIZE</name>
<sequence length="65" mass="7258">MCIMYLCSPVVVLIYIISSCPYNKFDISLISFFFLESAGELRIIILSRGKRGSKIDHSTKDLPGG</sequence>
<protein>
    <submittedName>
        <fullName evidence="1">Polynucleotide adenylyltransferase family protein</fullName>
    </submittedName>
</protein>
<dbReference type="EMBL" id="CM007647">
    <property type="protein sequence ID" value="ONL93355.1"/>
    <property type="molecule type" value="Genomic_DNA"/>
</dbReference>
<keyword evidence="1" id="KW-0808">Transferase</keyword>
<gene>
    <name evidence="1" type="ORF">ZEAMMB73_Zm00001d027515</name>
</gene>
<proteinExistence type="predicted"/>
<organism evidence="1">
    <name type="scientific">Zea mays</name>
    <name type="common">Maize</name>
    <dbReference type="NCBI Taxonomy" id="4577"/>
    <lineage>
        <taxon>Eukaryota</taxon>
        <taxon>Viridiplantae</taxon>
        <taxon>Streptophyta</taxon>
        <taxon>Embryophyta</taxon>
        <taxon>Tracheophyta</taxon>
        <taxon>Spermatophyta</taxon>
        <taxon>Magnoliopsida</taxon>
        <taxon>Liliopsida</taxon>
        <taxon>Poales</taxon>
        <taxon>Poaceae</taxon>
        <taxon>PACMAD clade</taxon>
        <taxon>Panicoideae</taxon>
        <taxon>Andropogonodae</taxon>
        <taxon>Andropogoneae</taxon>
        <taxon>Tripsacinae</taxon>
        <taxon>Zea</taxon>
    </lineage>
</organism>
<evidence type="ECO:0000313" key="1">
    <source>
        <dbReference type="EMBL" id="ONL93355.1"/>
    </source>
</evidence>
<dbReference type="GO" id="GO:0016779">
    <property type="term" value="F:nucleotidyltransferase activity"/>
    <property type="evidence" value="ECO:0007669"/>
    <property type="project" value="UniProtKB-KW"/>
</dbReference>
<reference evidence="1" key="1">
    <citation type="submission" date="2015-12" db="EMBL/GenBank/DDBJ databases">
        <title>Update maize B73 reference genome by single molecule sequencing technologies.</title>
        <authorList>
            <consortium name="Maize Genome Sequencing Project"/>
            <person name="Ware D."/>
        </authorList>
    </citation>
    <scope>NUCLEOTIDE SEQUENCE [LARGE SCALE GENOMIC DNA]</scope>
    <source>
        <tissue evidence="1">Seedling</tissue>
    </source>
</reference>